<proteinExistence type="predicted"/>
<dbReference type="PROSITE" id="PS51257">
    <property type="entry name" value="PROKAR_LIPOPROTEIN"/>
    <property type="match status" value="1"/>
</dbReference>
<keyword evidence="1 2" id="KW-0732">Signal</keyword>
<dbReference type="EMBL" id="CP059572">
    <property type="protein sequence ID" value="QXJ21092.1"/>
    <property type="molecule type" value="Genomic_DNA"/>
</dbReference>
<dbReference type="RefSeq" id="WP_231334222.1">
    <property type="nucleotide sequence ID" value="NZ_CP059572.1"/>
</dbReference>
<evidence type="ECO:0000313" key="3">
    <source>
        <dbReference type="EMBL" id="QXJ21092.1"/>
    </source>
</evidence>
<dbReference type="Pfam" id="PF13416">
    <property type="entry name" value="SBP_bac_8"/>
    <property type="match status" value="1"/>
</dbReference>
<evidence type="ECO:0000256" key="2">
    <source>
        <dbReference type="SAM" id="SignalP"/>
    </source>
</evidence>
<feature type="chain" id="PRO_5045777252" evidence="2">
    <location>
        <begin position="23"/>
        <end position="375"/>
    </location>
</feature>
<dbReference type="InterPro" id="IPR006059">
    <property type="entry name" value="SBP"/>
</dbReference>
<organism evidence="3 4">
    <name type="scientific">Actinomadura graeca</name>
    <dbReference type="NCBI Taxonomy" id="2750812"/>
    <lineage>
        <taxon>Bacteria</taxon>
        <taxon>Bacillati</taxon>
        <taxon>Actinomycetota</taxon>
        <taxon>Actinomycetes</taxon>
        <taxon>Streptosporangiales</taxon>
        <taxon>Thermomonosporaceae</taxon>
        <taxon>Actinomadura</taxon>
    </lineage>
</organism>
<dbReference type="Gene3D" id="3.40.190.10">
    <property type="entry name" value="Periplasmic binding protein-like II"/>
    <property type="match status" value="2"/>
</dbReference>
<protein>
    <submittedName>
        <fullName evidence="3">Extracellular solute-binding protein</fullName>
    </submittedName>
</protein>
<evidence type="ECO:0000313" key="4">
    <source>
        <dbReference type="Proteomes" id="UP001049518"/>
    </source>
</evidence>
<sequence length="375" mass="41051">MRQWRLPAIMLAALTAALTVQACSGTSDSSAGKNCGTNGNPDYSGRTITVQGWGGAVAEAIHKAYYVPFEQNTCAKIKVVEVTGQTPALLKAAHTAGKARFDMIDAWGSPAIFQMAGDDLLKPVDPAKVPGLTGLVPGANSGVSVGHLLSVMVAGYLQKDGVKPLTSVSDFFNVKDFPGRRAVSNWGDDERNIAAALLADGVPRDQLYPLDMNRAHRVWDRVKPSVKLWYQSGSELVSAMVDQRIDYCLCWDGRAQQAMAKNPKWTYTLQGGYLGFENMAMVNGTKNADVVQALLQYFTDPKRQAVFYQGFQVTPTNPKFIDYLPAGYMTPEKLKFVPTTAENKNKWWTPTLDELKGIAKVKTGLEEEWATWISS</sequence>
<feature type="signal peptide" evidence="2">
    <location>
        <begin position="1"/>
        <end position="22"/>
    </location>
</feature>
<dbReference type="PANTHER" id="PTHR30222:SF2">
    <property type="entry name" value="ABC TRANSPORTER SUBSTRATE-BINDING PROTEIN"/>
    <property type="match status" value="1"/>
</dbReference>
<keyword evidence="4" id="KW-1185">Reference proteome</keyword>
<name>A0ABX8QQQ9_9ACTN</name>
<reference evidence="3" key="1">
    <citation type="submission" date="2020-07" db="EMBL/GenBank/DDBJ databases">
        <authorList>
            <person name="Tarantini F.S."/>
            <person name="Hong K.W."/>
            <person name="Chan K.G."/>
        </authorList>
    </citation>
    <scope>NUCLEOTIDE SEQUENCE</scope>
    <source>
        <strain evidence="3">32-07</strain>
    </source>
</reference>
<dbReference type="Proteomes" id="UP001049518">
    <property type="component" value="Chromosome"/>
</dbReference>
<evidence type="ECO:0000256" key="1">
    <source>
        <dbReference type="ARBA" id="ARBA00022729"/>
    </source>
</evidence>
<gene>
    <name evidence="3" type="ORF">AGRA3207_001913</name>
</gene>
<accession>A0ABX8QQQ9</accession>
<dbReference type="PANTHER" id="PTHR30222">
    <property type="entry name" value="SPERMIDINE/PUTRESCINE-BINDING PERIPLASMIC PROTEIN"/>
    <property type="match status" value="1"/>
</dbReference>
<dbReference type="SUPFAM" id="SSF53850">
    <property type="entry name" value="Periplasmic binding protein-like II"/>
    <property type="match status" value="1"/>
</dbReference>